<feature type="transmembrane region" description="Helical" evidence="8">
    <location>
        <begin position="196"/>
        <end position="219"/>
    </location>
</feature>
<dbReference type="PANTHER" id="PTHR23510:SF3">
    <property type="entry name" value="MAJOR FACILITATOR SUPERFAMILY DOMAIN-CONTAINING PROTEIN 8"/>
    <property type="match status" value="1"/>
</dbReference>
<feature type="transmembrane region" description="Helical" evidence="8">
    <location>
        <begin position="375"/>
        <end position="402"/>
    </location>
</feature>
<evidence type="ECO:0000256" key="5">
    <source>
        <dbReference type="ARBA" id="ARBA00023136"/>
    </source>
</evidence>
<dbReference type="InterPro" id="IPR011701">
    <property type="entry name" value="MFS"/>
</dbReference>
<feature type="compositionally biased region" description="Basic and acidic residues" evidence="7">
    <location>
        <begin position="154"/>
        <end position="168"/>
    </location>
</feature>
<feature type="compositionally biased region" description="Low complexity" evidence="7">
    <location>
        <begin position="47"/>
        <end position="65"/>
    </location>
</feature>
<dbReference type="InterPro" id="IPR036259">
    <property type="entry name" value="MFS_trans_sf"/>
</dbReference>
<evidence type="ECO:0008006" key="11">
    <source>
        <dbReference type="Google" id="ProtNLM"/>
    </source>
</evidence>
<evidence type="ECO:0000256" key="2">
    <source>
        <dbReference type="ARBA" id="ARBA00022448"/>
    </source>
</evidence>
<evidence type="ECO:0000256" key="3">
    <source>
        <dbReference type="ARBA" id="ARBA00022692"/>
    </source>
</evidence>
<evidence type="ECO:0000313" key="9">
    <source>
        <dbReference type="EMBL" id="KAK3857048.1"/>
    </source>
</evidence>
<dbReference type="GO" id="GO:0022857">
    <property type="term" value="F:transmembrane transporter activity"/>
    <property type="evidence" value="ECO:0007669"/>
    <property type="project" value="InterPro"/>
</dbReference>
<dbReference type="AlphaFoldDB" id="A0AAE1BU57"/>
<dbReference type="InterPro" id="IPR051068">
    <property type="entry name" value="MFS_Domain-Containing_Protein"/>
</dbReference>
<feature type="transmembrane region" description="Helical" evidence="8">
    <location>
        <begin position="290"/>
        <end position="313"/>
    </location>
</feature>
<accession>A0AAE1BU57</accession>
<feature type="transmembrane region" description="Helical" evidence="8">
    <location>
        <begin position="262"/>
        <end position="284"/>
    </location>
</feature>
<evidence type="ECO:0000256" key="8">
    <source>
        <dbReference type="SAM" id="Phobius"/>
    </source>
</evidence>
<dbReference type="Pfam" id="PF07690">
    <property type="entry name" value="MFS_1"/>
    <property type="match status" value="1"/>
</dbReference>
<feature type="region of interest" description="Disordered" evidence="7">
    <location>
        <begin position="47"/>
        <end position="169"/>
    </location>
</feature>
<keyword evidence="5 8" id="KW-0472">Membrane</keyword>
<gene>
    <name evidence="9" type="ORF">Pcinc_036683</name>
</gene>
<evidence type="ECO:0000256" key="7">
    <source>
        <dbReference type="SAM" id="MobiDB-lite"/>
    </source>
</evidence>
<evidence type="ECO:0000256" key="1">
    <source>
        <dbReference type="ARBA" id="ARBA00004127"/>
    </source>
</evidence>
<evidence type="ECO:0000256" key="6">
    <source>
        <dbReference type="SAM" id="Coils"/>
    </source>
</evidence>
<dbReference type="EMBL" id="JAWQEG010005710">
    <property type="protein sequence ID" value="KAK3857048.1"/>
    <property type="molecule type" value="Genomic_DNA"/>
</dbReference>
<keyword evidence="4 8" id="KW-1133">Transmembrane helix</keyword>
<feature type="compositionally biased region" description="Basic and acidic residues" evidence="7">
    <location>
        <begin position="72"/>
        <end position="146"/>
    </location>
</feature>
<feature type="transmembrane region" description="Helical" evidence="8">
    <location>
        <begin position="682"/>
        <end position="702"/>
    </location>
</feature>
<dbReference type="PANTHER" id="PTHR23510">
    <property type="entry name" value="INNER MEMBRANE TRANSPORT PROTEIN YAJR"/>
    <property type="match status" value="1"/>
</dbReference>
<dbReference type="Gene3D" id="1.20.1250.20">
    <property type="entry name" value="MFS general substrate transporter like domains"/>
    <property type="match status" value="1"/>
</dbReference>
<feature type="transmembrane region" description="Helical" evidence="8">
    <location>
        <begin position="446"/>
        <end position="464"/>
    </location>
</feature>
<evidence type="ECO:0000256" key="4">
    <source>
        <dbReference type="ARBA" id="ARBA00022989"/>
    </source>
</evidence>
<organism evidence="9 10">
    <name type="scientific">Petrolisthes cinctipes</name>
    <name type="common">Flat porcelain crab</name>
    <dbReference type="NCBI Taxonomy" id="88211"/>
    <lineage>
        <taxon>Eukaryota</taxon>
        <taxon>Metazoa</taxon>
        <taxon>Ecdysozoa</taxon>
        <taxon>Arthropoda</taxon>
        <taxon>Crustacea</taxon>
        <taxon>Multicrustacea</taxon>
        <taxon>Malacostraca</taxon>
        <taxon>Eumalacostraca</taxon>
        <taxon>Eucarida</taxon>
        <taxon>Decapoda</taxon>
        <taxon>Pleocyemata</taxon>
        <taxon>Anomura</taxon>
        <taxon>Galatheoidea</taxon>
        <taxon>Porcellanidae</taxon>
        <taxon>Petrolisthes</taxon>
    </lineage>
</organism>
<dbReference type="GO" id="GO:0005765">
    <property type="term" value="C:lysosomal membrane"/>
    <property type="evidence" value="ECO:0007669"/>
    <property type="project" value="TreeGrafter"/>
</dbReference>
<feature type="transmembrane region" description="Helical" evidence="8">
    <location>
        <begin position="414"/>
        <end position="434"/>
    </location>
</feature>
<feature type="coiled-coil region" evidence="6">
    <location>
        <begin position="5"/>
        <end position="32"/>
    </location>
</feature>
<protein>
    <recommendedName>
        <fullName evidence="11">Major facilitator superfamily (MFS) profile domain-containing protein</fullName>
    </recommendedName>
</protein>
<proteinExistence type="predicted"/>
<keyword evidence="2" id="KW-0813">Transport</keyword>
<keyword evidence="10" id="KW-1185">Reference proteome</keyword>
<evidence type="ECO:0000313" key="10">
    <source>
        <dbReference type="Proteomes" id="UP001286313"/>
    </source>
</evidence>
<feature type="transmembrane region" description="Helical" evidence="8">
    <location>
        <begin position="231"/>
        <end position="250"/>
    </location>
</feature>
<feature type="transmembrane region" description="Helical" evidence="8">
    <location>
        <begin position="618"/>
        <end position="639"/>
    </location>
</feature>
<name>A0AAE1BU57_PETCI</name>
<keyword evidence="3 8" id="KW-0812">Transmembrane</keyword>
<sequence>MPEERIDLQTKKKEEVEEVEQVKVERMEVERVDVQSKEDVVVTFLPTENGNNNITTTTTEDVPTTSHPLILLKKEKEEQKEKKEEEKKEEQKEKKEKEKKEKEKKEEQQKEKKEKKEEQKEKKVKKEEQQKEKKEKEKEKKEKEKKEEEEEEERVERKGETETKDDHLQLLLQPPLQPLDILESPVEKRARKISHLVLYFTGFIMCVGFSIVLPGVWPYLQRLDPSVSKTILGWVVGASPMGQLIFSPIFGFCGSKLGSNRCILFLTVIIFIFSSVLYATLHIFGSVAKVVMIISRFLAGVAAGNMAIIRSYLTVSTRQSERTVAMAILTASSTLGFILGPGEEHNIASKEVDLHMEINNDNNYSLENNQLDYKAIVNVLASYFVSTLSVLTPEILFVPIFLDMYAWDNESAVMATGISFVVLSLCSVVVSIVASLISKRIDERKVLIVLGCIPLCLSMVINIIPMSNTYPKMKNCTIISSAVDPLITTTTTTVLPSTSMVMVNLMSENPNRQTLEAENLLVGDDEKLDLLSRGDDVNVNVKTSMSYQEALTDTLEMHQLDKVGQHEDTKQHHHQPRQQRRQRRYAIGNDDNDICDDLGCPPQQQWCYYTPIIELSQFATATVISCVGFSVNLVFLTSIYSKILGKGNNEFWMGVLTSAGASARIISSLAVGYLYTNFGPRWLYGLLLVLMGCQVISNIVCYERMKPKVEINLKGL</sequence>
<dbReference type="Proteomes" id="UP001286313">
    <property type="component" value="Unassembled WGS sequence"/>
</dbReference>
<keyword evidence="6" id="KW-0175">Coiled coil</keyword>
<dbReference type="GO" id="GO:0012505">
    <property type="term" value="C:endomembrane system"/>
    <property type="evidence" value="ECO:0007669"/>
    <property type="project" value="UniProtKB-SubCell"/>
</dbReference>
<feature type="transmembrane region" description="Helical" evidence="8">
    <location>
        <begin position="651"/>
        <end position="676"/>
    </location>
</feature>
<comment type="subcellular location">
    <subcellularLocation>
        <location evidence="1">Endomembrane system</location>
        <topology evidence="1">Multi-pass membrane protein</topology>
    </subcellularLocation>
</comment>
<reference evidence="9" key="1">
    <citation type="submission" date="2023-10" db="EMBL/GenBank/DDBJ databases">
        <title>Genome assemblies of two species of porcelain crab, Petrolisthes cinctipes and Petrolisthes manimaculis (Anomura: Porcellanidae).</title>
        <authorList>
            <person name="Angst P."/>
        </authorList>
    </citation>
    <scope>NUCLEOTIDE SEQUENCE</scope>
    <source>
        <strain evidence="9">PB745_01</strain>
        <tissue evidence="9">Gill</tissue>
    </source>
</reference>
<dbReference type="SUPFAM" id="SSF103473">
    <property type="entry name" value="MFS general substrate transporter"/>
    <property type="match status" value="3"/>
</dbReference>
<comment type="caution">
    <text evidence="9">The sequence shown here is derived from an EMBL/GenBank/DDBJ whole genome shotgun (WGS) entry which is preliminary data.</text>
</comment>